<keyword evidence="8 9" id="KW-0472">Membrane</keyword>
<feature type="transmembrane region" description="Helical" evidence="9">
    <location>
        <begin position="437"/>
        <end position="458"/>
    </location>
</feature>
<dbReference type="SUPFAM" id="SSF82693">
    <property type="entry name" value="Multidrug efflux transporter AcrB pore domain, PN1, PN2, PC1 and PC2 subdomains"/>
    <property type="match status" value="3"/>
</dbReference>
<dbReference type="SUPFAM" id="SSF82866">
    <property type="entry name" value="Multidrug efflux transporter AcrB transmembrane domain"/>
    <property type="match status" value="2"/>
</dbReference>
<dbReference type="NCBIfam" id="NF000282">
    <property type="entry name" value="RND_permease_1"/>
    <property type="match status" value="1"/>
</dbReference>
<dbReference type="FunFam" id="1.20.1640.10:FF:000001">
    <property type="entry name" value="Efflux pump membrane transporter"/>
    <property type="match status" value="1"/>
</dbReference>
<sequence length="1036" mass="112021">MAKFFINRPIFAWVIAIVIMLAGGLAVTQLPVEQYPEIAPPSVQINASYPGATAATLEESVTQVIEQNMNGIDNLKYFASTSDSAGNASITLTFEAGTDADIAQVQVQNKLQLALPLLPQAVQDQGLVVAKSNNSFLLVAALTSNNPQITQIDLGDYIASNLQDPIARTAGVGNVRLFGAPYAMRIWLDPDKLVRYNMSTQDVVLALREQNNQVAAGQIGGTPAVENQRLTASIIAQTRLETVEQFKNVLLRVNSDGSKVTVGDVAEVELGGQDYGTIARYNRQAASGLAVNLATGANALDTAAAVKEKLNELQQFFPEGVELVIPYDTTPFVEISIQEVVKILFEAVVLVFILMFIFLQNLRATIIPSLAIPVVLLGTFGIMSALGFSINTLTMFGLVLAIGLLVDDAIVVVENVERLMSEEQLSPRQATIKSMGQITGALVAIGLVMAAVFVPMAFFGGSTGAVYRQFSITIISAMSLSVLVAIIFTPSLCATILKPLDHTHEAKGILGWFNRKLDSATKKYTNSVQSIIKRSMRFLLVYLGLVVVLGFLFARMPSSFIPNEDRGVFLTQMQLPSGATQEQSRQTMAKIEDYYLDQAAGVRSVFSVVGFSFSGQGQNSGLAFVRLTDWDERTTPELQIDAIIGQAFGFFSQIREAMVFAFNLPSIPELGTASGFNLYLQDRGGLGHEGLLEARNQLLGMAAQEESLTGVRPNGLEDTAQLRIDVDYEKAKALGISISDINSTLSNAFGTTYVNDFVDRGRVKRVYLQGVPEARMTPDDIGKWYVRNSNGEMVSFASFSTTEWDFGPQRLERYNGVPAMNIQGEAAPGFSSGDAMLKMEELIGRLPTGIGYEWTGISLEERTSGDQAPLLYALSLLIVFLCLAALYESWSIPFSVMLVVPLGILGAVIAATMRGLENDVYFQVGLLTTVGVSARNAILIVEFAKDLQAQGKELLQATLEAVRLRLRPILMTSLAFTFGVLPLALSTGAGAVSRQAIGTGVIGGMLGGTILAIFFVPLLFYVVRRTFPPKAAYDDE</sequence>
<comment type="similarity">
    <text evidence="2 9">Belongs to the resistance-nodulation-cell division (RND) (TC 2.A.6) family.</text>
</comment>
<evidence type="ECO:0000256" key="7">
    <source>
        <dbReference type="ARBA" id="ARBA00022989"/>
    </source>
</evidence>
<dbReference type="FunFam" id="3.30.2090.10:FF:000001">
    <property type="entry name" value="Efflux pump membrane transporter"/>
    <property type="match status" value="1"/>
</dbReference>
<keyword evidence="4" id="KW-1003">Cell membrane</keyword>
<dbReference type="Pfam" id="PF00873">
    <property type="entry name" value="ACR_tran"/>
    <property type="match status" value="1"/>
</dbReference>
<proteinExistence type="inferred from homology"/>
<organism evidence="10 11">
    <name type="scientific">Pseudidiomarina woesei</name>
    <dbReference type="NCBI Taxonomy" id="1381080"/>
    <lineage>
        <taxon>Bacteria</taxon>
        <taxon>Pseudomonadati</taxon>
        <taxon>Pseudomonadota</taxon>
        <taxon>Gammaproteobacteria</taxon>
        <taxon>Alteromonadales</taxon>
        <taxon>Idiomarinaceae</taxon>
        <taxon>Pseudidiomarina</taxon>
    </lineage>
</organism>
<evidence type="ECO:0000313" key="10">
    <source>
        <dbReference type="EMBL" id="CUA82644.1"/>
    </source>
</evidence>
<feature type="transmembrane region" description="Helical" evidence="9">
    <location>
        <begin position="894"/>
        <end position="914"/>
    </location>
</feature>
<feature type="transmembrane region" description="Helical" evidence="9">
    <location>
        <begin position="964"/>
        <end position="985"/>
    </location>
</feature>
<dbReference type="FunFam" id="3.30.70.1430:FF:000001">
    <property type="entry name" value="Efflux pump membrane transporter"/>
    <property type="match status" value="1"/>
</dbReference>
<feature type="transmembrane region" description="Helical" evidence="9">
    <location>
        <begin position="340"/>
        <end position="358"/>
    </location>
</feature>
<name>A0A0K6GVL5_9GAMM</name>
<dbReference type="InterPro" id="IPR027463">
    <property type="entry name" value="AcrB_DN_DC_subdom"/>
</dbReference>
<feature type="transmembrane region" description="Helical" evidence="9">
    <location>
        <begin position="470"/>
        <end position="497"/>
    </location>
</feature>
<dbReference type="EMBL" id="CYHB01000001">
    <property type="protein sequence ID" value="CUA82644.1"/>
    <property type="molecule type" value="Genomic_DNA"/>
</dbReference>
<feature type="transmembrane region" description="Helical" evidence="9">
    <location>
        <begin position="538"/>
        <end position="556"/>
    </location>
</feature>
<dbReference type="FunFam" id="3.30.2090.10:FF:000002">
    <property type="entry name" value="Efflux pump membrane transporter"/>
    <property type="match status" value="1"/>
</dbReference>
<keyword evidence="11" id="KW-1185">Reference proteome</keyword>
<keyword evidence="5 9" id="KW-0997">Cell inner membrane</keyword>
<evidence type="ECO:0000256" key="4">
    <source>
        <dbReference type="ARBA" id="ARBA00022475"/>
    </source>
</evidence>
<feature type="transmembrane region" description="Helical" evidence="9">
    <location>
        <begin position="997"/>
        <end position="1023"/>
    </location>
</feature>
<evidence type="ECO:0000256" key="1">
    <source>
        <dbReference type="ARBA" id="ARBA00004429"/>
    </source>
</evidence>
<keyword evidence="7 9" id="KW-1133">Transmembrane helix</keyword>
<evidence type="ECO:0000256" key="8">
    <source>
        <dbReference type="ARBA" id="ARBA00023136"/>
    </source>
</evidence>
<dbReference type="PANTHER" id="PTHR32063">
    <property type="match status" value="1"/>
</dbReference>
<dbReference type="GO" id="GO:0042910">
    <property type="term" value="F:xenobiotic transmembrane transporter activity"/>
    <property type="evidence" value="ECO:0007669"/>
    <property type="project" value="TreeGrafter"/>
</dbReference>
<keyword evidence="3 9" id="KW-0813">Transport</keyword>
<dbReference type="InterPro" id="IPR001036">
    <property type="entry name" value="Acrflvin-R"/>
</dbReference>
<gene>
    <name evidence="10" type="ORF">Ga0061064_0140</name>
</gene>
<dbReference type="NCBIfam" id="TIGR00915">
    <property type="entry name" value="2A0602"/>
    <property type="match status" value="1"/>
</dbReference>
<comment type="caution">
    <text evidence="9">Lacks conserved residue(s) required for the propagation of feature annotation.</text>
</comment>
<feature type="transmembrane region" description="Helical" evidence="9">
    <location>
        <begin position="870"/>
        <end position="887"/>
    </location>
</feature>
<dbReference type="InterPro" id="IPR004764">
    <property type="entry name" value="MdtF-like"/>
</dbReference>
<evidence type="ECO:0000256" key="5">
    <source>
        <dbReference type="ARBA" id="ARBA00022519"/>
    </source>
</evidence>
<feature type="transmembrane region" description="Helical" evidence="9">
    <location>
        <begin position="396"/>
        <end position="416"/>
    </location>
</feature>
<dbReference type="Gene3D" id="3.30.70.1430">
    <property type="entry name" value="Multidrug efflux transporter AcrB pore domain"/>
    <property type="match status" value="2"/>
</dbReference>
<dbReference type="GO" id="GO:0015562">
    <property type="term" value="F:efflux transmembrane transporter activity"/>
    <property type="evidence" value="ECO:0007669"/>
    <property type="project" value="InterPro"/>
</dbReference>
<dbReference type="GO" id="GO:0009636">
    <property type="term" value="P:response to toxic substance"/>
    <property type="evidence" value="ECO:0007669"/>
    <property type="project" value="UniProtKB-ARBA"/>
</dbReference>
<evidence type="ECO:0000256" key="2">
    <source>
        <dbReference type="ARBA" id="ARBA00010942"/>
    </source>
</evidence>
<evidence type="ECO:0000256" key="6">
    <source>
        <dbReference type="ARBA" id="ARBA00022692"/>
    </source>
</evidence>
<dbReference type="FunFam" id="3.30.70.1430:FF:000002">
    <property type="entry name" value="Efflux pump membrane transporter"/>
    <property type="match status" value="1"/>
</dbReference>
<reference evidence="11" key="1">
    <citation type="submission" date="2015-08" db="EMBL/GenBank/DDBJ databases">
        <authorList>
            <person name="Varghese N."/>
        </authorList>
    </citation>
    <scope>NUCLEOTIDE SEQUENCE [LARGE SCALE GENOMIC DNA]</scope>
    <source>
        <strain evidence="11">DSM 27808</strain>
    </source>
</reference>
<dbReference type="Gene3D" id="3.30.70.1320">
    <property type="entry name" value="Multidrug efflux transporter AcrB pore domain like"/>
    <property type="match status" value="1"/>
</dbReference>
<dbReference type="Gene3D" id="3.30.2090.10">
    <property type="entry name" value="Multidrug efflux transporter AcrB TolC docking domain, DN and DC subdomains"/>
    <property type="match status" value="2"/>
</dbReference>
<accession>A0A0K6GVL5</accession>
<feature type="transmembrane region" description="Helical" evidence="9">
    <location>
        <begin position="370"/>
        <end position="390"/>
    </location>
</feature>
<dbReference type="Gene3D" id="1.20.1640.10">
    <property type="entry name" value="Multidrug efflux transporter AcrB transmembrane domain"/>
    <property type="match status" value="2"/>
</dbReference>
<evidence type="ECO:0000313" key="11">
    <source>
        <dbReference type="Proteomes" id="UP000182598"/>
    </source>
</evidence>
<protein>
    <recommendedName>
        <fullName evidence="9">Efflux pump membrane transporter</fullName>
    </recommendedName>
</protein>
<evidence type="ECO:0000256" key="3">
    <source>
        <dbReference type="ARBA" id="ARBA00022448"/>
    </source>
</evidence>
<dbReference type="Proteomes" id="UP000182598">
    <property type="component" value="Unassembled WGS sequence"/>
</dbReference>
<feature type="transmembrane region" description="Helical" evidence="9">
    <location>
        <begin position="920"/>
        <end position="943"/>
    </location>
</feature>
<comment type="subcellular location">
    <subcellularLocation>
        <location evidence="1 9">Cell inner membrane</location>
        <topology evidence="1 9">Multi-pass membrane protein</topology>
    </subcellularLocation>
</comment>
<dbReference type="GO" id="GO:0005886">
    <property type="term" value="C:plasma membrane"/>
    <property type="evidence" value="ECO:0007669"/>
    <property type="project" value="UniProtKB-SubCell"/>
</dbReference>
<dbReference type="RefSeq" id="WP_055437873.1">
    <property type="nucleotide sequence ID" value="NZ_CYHB01000001.1"/>
</dbReference>
<dbReference type="SUPFAM" id="SSF82714">
    <property type="entry name" value="Multidrug efflux transporter AcrB TolC docking domain, DN and DC subdomains"/>
    <property type="match status" value="2"/>
</dbReference>
<dbReference type="Gene3D" id="3.30.70.1440">
    <property type="entry name" value="Multidrug efflux transporter AcrB pore domain"/>
    <property type="match status" value="1"/>
</dbReference>
<keyword evidence="6 9" id="KW-0812">Transmembrane</keyword>
<dbReference type="OrthoDB" id="9757904at2"/>
<dbReference type="PRINTS" id="PR00702">
    <property type="entry name" value="ACRIFLAVINRP"/>
</dbReference>
<dbReference type="AlphaFoldDB" id="A0A0K6GVL5"/>
<evidence type="ECO:0000256" key="9">
    <source>
        <dbReference type="RuleBase" id="RU364070"/>
    </source>
</evidence>
<dbReference type="PANTHER" id="PTHR32063:SF13">
    <property type="entry name" value="MULTIDRUG EFFLUX PUMP SUBUNIT ACRB-RELATED"/>
    <property type="match status" value="1"/>
</dbReference>